<dbReference type="Gene3D" id="3.90.79.10">
    <property type="entry name" value="Nucleoside Triphosphate Pyrophosphohydrolase"/>
    <property type="match status" value="1"/>
</dbReference>
<dbReference type="InterPro" id="IPR000086">
    <property type="entry name" value="NUDIX_hydrolase_dom"/>
</dbReference>
<evidence type="ECO:0000256" key="3">
    <source>
        <dbReference type="RuleBase" id="RU003476"/>
    </source>
</evidence>
<dbReference type="Pfam" id="PF00293">
    <property type="entry name" value="NUDIX"/>
    <property type="match status" value="1"/>
</dbReference>
<accession>A0ABW2V363</accession>
<dbReference type="PANTHER" id="PTHR43736:SF1">
    <property type="entry name" value="DIHYDRONEOPTERIN TRIPHOSPHATE DIPHOSPHATASE"/>
    <property type="match status" value="1"/>
</dbReference>
<protein>
    <submittedName>
        <fullName evidence="5">NUDIX domain-containing protein</fullName>
    </submittedName>
</protein>
<evidence type="ECO:0000256" key="2">
    <source>
        <dbReference type="ARBA" id="ARBA00022801"/>
    </source>
</evidence>
<organism evidence="5 6">
    <name type="scientific">Paenibacillus thermoaerophilus</name>
    <dbReference type="NCBI Taxonomy" id="1215385"/>
    <lineage>
        <taxon>Bacteria</taxon>
        <taxon>Bacillati</taxon>
        <taxon>Bacillota</taxon>
        <taxon>Bacilli</taxon>
        <taxon>Bacillales</taxon>
        <taxon>Paenibacillaceae</taxon>
        <taxon>Paenibacillus</taxon>
    </lineage>
</organism>
<dbReference type="InterPro" id="IPR015797">
    <property type="entry name" value="NUDIX_hydrolase-like_dom_sf"/>
</dbReference>
<evidence type="ECO:0000313" key="5">
    <source>
        <dbReference type="EMBL" id="MFC7749865.1"/>
    </source>
</evidence>
<comment type="similarity">
    <text evidence="1 3">Belongs to the Nudix hydrolase family.</text>
</comment>
<name>A0ABW2V363_9BACL</name>
<dbReference type="PANTHER" id="PTHR43736">
    <property type="entry name" value="ADP-RIBOSE PYROPHOSPHATASE"/>
    <property type="match status" value="1"/>
</dbReference>
<keyword evidence="6" id="KW-1185">Reference proteome</keyword>
<dbReference type="PROSITE" id="PS00893">
    <property type="entry name" value="NUDIX_BOX"/>
    <property type="match status" value="1"/>
</dbReference>
<comment type="caution">
    <text evidence="5">The sequence shown here is derived from an EMBL/GenBank/DDBJ whole genome shotgun (WGS) entry which is preliminary data.</text>
</comment>
<evidence type="ECO:0000259" key="4">
    <source>
        <dbReference type="PROSITE" id="PS51462"/>
    </source>
</evidence>
<dbReference type="SUPFAM" id="SSF55811">
    <property type="entry name" value="Nudix"/>
    <property type="match status" value="1"/>
</dbReference>
<dbReference type="PROSITE" id="PS51462">
    <property type="entry name" value="NUDIX"/>
    <property type="match status" value="1"/>
</dbReference>
<dbReference type="PRINTS" id="PR00502">
    <property type="entry name" value="NUDIXFAMILY"/>
</dbReference>
<dbReference type="Proteomes" id="UP001596528">
    <property type="component" value="Unassembled WGS sequence"/>
</dbReference>
<reference evidence="6" key="1">
    <citation type="journal article" date="2019" name="Int. J. Syst. Evol. Microbiol.">
        <title>The Global Catalogue of Microorganisms (GCM) 10K type strain sequencing project: providing services to taxonomists for standard genome sequencing and annotation.</title>
        <authorList>
            <consortium name="The Broad Institute Genomics Platform"/>
            <consortium name="The Broad Institute Genome Sequencing Center for Infectious Disease"/>
            <person name="Wu L."/>
            <person name="Ma J."/>
        </authorList>
    </citation>
    <scope>NUCLEOTIDE SEQUENCE [LARGE SCALE GENOMIC DNA]</scope>
    <source>
        <strain evidence="6">JCM 18657</strain>
    </source>
</reference>
<evidence type="ECO:0000313" key="6">
    <source>
        <dbReference type="Proteomes" id="UP001596528"/>
    </source>
</evidence>
<dbReference type="InterPro" id="IPR020084">
    <property type="entry name" value="NUDIX_hydrolase_CS"/>
</dbReference>
<feature type="domain" description="Nudix hydrolase" evidence="4">
    <location>
        <begin position="37"/>
        <end position="161"/>
    </location>
</feature>
<evidence type="ECO:0000256" key="1">
    <source>
        <dbReference type="ARBA" id="ARBA00005582"/>
    </source>
</evidence>
<keyword evidence="2 3" id="KW-0378">Hydrolase</keyword>
<dbReference type="InterPro" id="IPR020476">
    <property type="entry name" value="Nudix_hydrolase"/>
</dbReference>
<sequence>MKQDGQEMRFVLFGPERRYSFVGAYGHSVELTMFPEDPEPAGHVVLLVRCGGGLLFARHSRRGLEWPGGKVEPGETPLEAALRELREETGGSAESVWFVGQYVVHGTESGRFVKNVYAAVVRERPGEPTGDDTDGAEIVPIDVQPSPERGFSPLVCDPVFAAVRSAVLGVG</sequence>
<dbReference type="EMBL" id="JBHTGQ010000018">
    <property type="protein sequence ID" value="MFC7749865.1"/>
    <property type="molecule type" value="Genomic_DNA"/>
</dbReference>
<gene>
    <name evidence="5" type="ORF">ACFQWB_07920</name>
</gene>
<proteinExistence type="inferred from homology"/>
<dbReference type="RefSeq" id="WP_138788164.1">
    <property type="nucleotide sequence ID" value="NZ_JBHTGQ010000018.1"/>
</dbReference>